<comment type="caution">
    <text evidence="1">The sequence shown here is derived from an EMBL/GenBank/DDBJ whole genome shotgun (WGS) entry which is preliminary data.</text>
</comment>
<name>A0A9N9J5Q8_9GLOM</name>
<dbReference type="OrthoDB" id="2401920at2759"/>
<sequence>MDFLEDRFYFCKLVDTELRKLSKSEIFSLLLSNIICEEEKLTLLLLLARMKFSCGGGFDSTVLSRRMLPICKRTLTLSLLLSKVKFDCGRVGNTILLRKILPIMFTLSLLLGGVKFDCVKFNCSRVDSAIPSERILPITLTLSLPLGGVKFDCSG</sequence>
<protein>
    <submittedName>
        <fullName evidence="1">11397_t:CDS:1</fullName>
    </submittedName>
</protein>
<accession>A0A9N9J5Q8</accession>
<feature type="non-terminal residue" evidence="1">
    <location>
        <position position="1"/>
    </location>
</feature>
<dbReference type="AlphaFoldDB" id="A0A9N9J5Q8"/>
<dbReference type="EMBL" id="CAJVPY010018078">
    <property type="protein sequence ID" value="CAG8765239.1"/>
    <property type="molecule type" value="Genomic_DNA"/>
</dbReference>
<proteinExistence type="predicted"/>
<dbReference type="Proteomes" id="UP000789405">
    <property type="component" value="Unassembled WGS sequence"/>
</dbReference>
<organism evidence="1 2">
    <name type="scientific">Dentiscutata erythropus</name>
    <dbReference type="NCBI Taxonomy" id="1348616"/>
    <lineage>
        <taxon>Eukaryota</taxon>
        <taxon>Fungi</taxon>
        <taxon>Fungi incertae sedis</taxon>
        <taxon>Mucoromycota</taxon>
        <taxon>Glomeromycotina</taxon>
        <taxon>Glomeromycetes</taxon>
        <taxon>Diversisporales</taxon>
        <taxon>Gigasporaceae</taxon>
        <taxon>Dentiscutata</taxon>
    </lineage>
</organism>
<evidence type="ECO:0000313" key="1">
    <source>
        <dbReference type="EMBL" id="CAG8765239.1"/>
    </source>
</evidence>
<keyword evidence="2" id="KW-1185">Reference proteome</keyword>
<evidence type="ECO:0000313" key="2">
    <source>
        <dbReference type="Proteomes" id="UP000789405"/>
    </source>
</evidence>
<gene>
    <name evidence="1" type="ORF">DERYTH_LOCUS18176</name>
</gene>
<reference evidence="1" key="1">
    <citation type="submission" date="2021-06" db="EMBL/GenBank/DDBJ databases">
        <authorList>
            <person name="Kallberg Y."/>
            <person name="Tangrot J."/>
            <person name="Rosling A."/>
        </authorList>
    </citation>
    <scope>NUCLEOTIDE SEQUENCE</scope>
    <source>
        <strain evidence="1">MA453B</strain>
    </source>
</reference>